<dbReference type="Proteomes" id="UP000019335">
    <property type="component" value="Unassembled WGS sequence"/>
</dbReference>
<comment type="caution">
    <text evidence="2">The sequence shown here is derived from an EMBL/GenBank/DDBJ whole genome shotgun (WGS) entry which is preliminary data.</text>
</comment>
<accession>W7TQK0</accession>
<organism evidence="2 3">
    <name type="scientific">Nannochloropsis gaditana</name>
    <dbReference type="NCBI Taxonomy" id="72520"/>
    <lineage>
        <taxon>Eukaryota</taxon>
        <taxon>Sar</taxon>
        <taxon>Stramenopiles</taxon>
        <taxon>Ochrophyta</taxon>
        <taxon>Eustigmatophyceae</taxon>
        <taxon>Eustigmatales</taxon>
        <taxon>Monodopsidaceae</taxon>
        <taxon>Nannochloropsis</taxon>
    </lineage>
</organism>
<dbReference type="InterPro" id="IPR003781">
    <property type="entry name" value="CoA-bd"/>
</dbReference>
<sequence length="137" mass="14491">MSAAKIPAFLSASSFAVVGASTNREKFGNKVLRCYIQHGKSITPINPKERMIEGIAALANLSSLPNPTNTAVSVVTPPIVTVDILEEAARLGIKHIWLQPGCESPEVMAAAARFGLLPTLISGGPCVLVELGFDDHR</sequence>
<dbReference type="EMBL" id="AZIL01002131">
    <property type="protein sequence ID" value="EWM22681.1"/>
    <property type="molecule type" value="Genomic_DNA"/>
</dbReference>
<reference evidence="2 3" key="1">
    <citation type="journal article" date="2014" name="Mol. Plant">
        <title>Chromosome Scale Genome Assembly and Transcriptome Profiling of Nannochloropsis gaditana in Nitrogen Depletion.</title>
        <authorList>
            <person name="Corteggiani Carpinelli E."/>
            <person name="Telatin A."/>
            <person name="Vitulo N."/>
            <person name="Forcato C."/>
            <person name="D'Angelo M."/>
            <person name="Schiavon R."/>
            <person name="Vezzi A."/>
            <person name="Giacometti G.M."/>
            <person name="Morosinotto T."/>
            <person name="Valle G."/>
        </authorList>
    </citation>
    <scope>NUCLEOTIDE SEQUENCE [LARGE SCALE GENOMIC DNA]</scope>
    <source>
        <strain evidence="2 3">B-31</strain>
    </source>
</reference>
<dbReference type="AlphaFoldDB" id="W7TQK0"/>
<evidence type="ECO:0000313" key="2">
    <source>
        <dbReference type="EMBL" id="EWM22681.1"/>
    </source>
</evidence>
<dbReference type="SMART" id="SM00881">
    <property type="entry name" value="CoA_binding"/>
    <property type="match status" value="1"/>
</dbReference>
<name>W7TQK0_9STRA</name>
<dbReference type="Gene3D" id="3.40.50.720">
    <property type="entry name" value="NAD(P)-binding Rossmann-like Domain"/>
    <property type="match status" value="1"/>
</dbReference>
<evidence type="ECO:0000313" key="3">
    <source>
        <dbReference type="Proteomes" id="UP000019335"/>
    </source>
</evidence>
<dbReference type="PANTHER" id="PTHR33303:SF2">
    <property type="entry name" value="COA-BINDING DOMAIN-CONTAINING PROTEIN"/>
    <property type="match status" value="1"/>
</dbReference>
<gene>
    <name evidence="2" type="ORF">Naga_100218g12</name>
</gene>
<proteinExistence type="predicted"/>
<dbReference type="OrthoDB" id="5138418at2759"/>
<protein>
    <submittedName>
        <fullName evidence="2">Binding domain protein</fullName>
    </submittedName>
</protein>
<dbReference type="InterPro" id="IPR036291">
    <property type="entry name" value="NAD(P)-bd_dom_sf"/>
</dbReference>
<evidence type="ECO:0000259" key="1">
    <source>
        <dbReference type="SMART" id="SM00881"/>
    </source>
</evidence>
<dbReference type="Pfam" id="PF13380">
    <property type="entry name" value="CoA_binding_2"/>
    <property type="match status" value="1"/>
</dbReference>
<keyword evidence="3" id="KW-1185">Reference proteome</keyword>
<dbReference type="PANTHER" id="PTHR33303">
    <property type="entry name" value="CYTOPLASMIC PROTEIN-RELATED"/>
    <property type="match status" value="1"/>
</dbReference>
<feature type="domain" description="CoA-binding" evidence="1">
    <location>
        <begin position="9"/>
        <end position="102"/>
    </location>
</feature>
<dbReference type="SUPFAM" id="SSF51735">
    <property type="entry name" value="NAD(P)-binding Rossmann-fold domains"/>
    <property type="match status" value="1"/>
</dbReference>